<dbReference type="RefSeq" id="WP_282010683.1">
    <property type="nucleotide sequence ID" value="NZ_OX336137.1"/>
</dbReference>
<organism evidence="2 3">
    <name type="scientific">Nitrospina watsonii</name>
    <dbReference type="NCBI Taxonomy" id="1323948"/>
    <lineage>
        <taxon>Bacteria</taxon>
        <taxon>Pseudomonadati</taxon>
        <taxon>Nitrospinota/Tectimicrobiota group</taxon>
        <taxon>Nitrospinota</taxon>
        <taxon>Nitrospinia</taxon>
        <taxon>Nitrospinales</taxon>
        <taxon>Nitrospinaceae</taxon>
        <taxon>Nitrospina</taxon>
    </lineage>
</organism>
<reference evidence="2 3" key="1">
    <citation type="submission" date="2022-09" db="EMBL/GenBank/DDBJ databases">
        <authorList>
            <person name="Kop L."/>
        </authorList>
    </citation>
    <scope>NUCLEOTIDE SEQUENCE [LARGE SCALE GENOMIC DNA]</scope>
    <source>
        <strain evidence="2 3">347</strain>
    </source>
</reference>
<dbReference type="Gene3D" id="3.40.50.1820">
    <property type="entry name" value="alpha/beta hydrolase"/>
    <property type="match status" value="1"/>
</dbReference>
<dbReference type="SUPFAM" id="SSF53474">
    <property type="entry name" value="alpha/beta-Hydrolases"/>
    <property type="match status" value="1"/>
</dbReference>
<evidence type="ECO:0000259" key="1">
    <source>
        <dbReference type="Pfam" id="PF12146"/>
    </source>
</evidence>
<dbReference type="PANTHER" id="PTHR12277">
    <property type="entry name" value="ALPHA/BETA HYDROLASE DOMAIN-CONTAINING PROTEIN"/>
    <property type="match status" value="1"/>
</dbReference>
<gene>
    <name evidence="2" type="ORF">NSPWAT_0904</name>
</gene>
<dbReference type="InterPro" id="IPR022742">
    <property type="entry name" value="Hydrolase_4"/>
</dbReference>
<sequence>MKGKRIFETAAALLAILILYAVVLIGCENKIIYHPYKYPAGEWEAVDGLEVEDVWFHAADGTQLHGWYFPATGARATLLFFHGNAGNLTHRVDNIQRLTPLGLNVFIFDYRGYGKSEGSPDEAGILQDAQAAYDTLVTTRRVPPETVILFGRSLGAAFATDVARHNPAAGLILEAAFTNARDMAGEMFPLLPIGWAIRSKLNAIDKVPHIALPKLFIHGSDDEVVPYRLGRKLYAAAAQPKAFYDLPGAGHNDTYRVGGQAYFGRIQRFVDEVLKQPQPKLSNE</sequence>
<protein>
    <submittedName>
        <fullName evidence="2">Peptidase</fullName>
        <ecNumber evidence="2">3.4.-.-</ecNumber>
    </submittedName>
</protein>
<dbReference type="Proteomes" id="UP001157733">
    <property type="component" value="Chromosome"/>
</dbReference>
<dbReference type="PROSITE" id="PS51257">
    <property type="entry name" value="PROKAR_LIPOPROTEIN"/>
    <property type="match status" value="1"/>
</dbReference>
<dbReference type="EC" id="3.4.-.-" evidence="2"/>
<name>A0ABM9HC70_9BACT</name>
<proteinExistence type="predicted"/>
<evidence type="ECO:0000313" key="2">
    <source>
        <dbReference type="EMBL" id="CAI2717763.1"/>
    </source>
</evidence>
<dbReference type="GO" id="GO:0016787">
    <property type="term" value="F:hydrolase activity"/>
    <property type="evidence" value="ECO:0007669"/>
    <property type="project" value="UniProtKB-KW"/>
</dbReference>
<evidence type="ECO:0000313" key="3">
    <source>
        <dbReference type="Proteomes" id="UP001157733"/>
    </source>
</evidence>
<accession>A0ABM9HC70</accession>
<dbReference type="Pfam" id="PF12146">
    <property type="entry name" value="Hydrolase_4"/>
    <property type="match status" value="1"/>
</dbReference>
<dbReference type="PANTHER" id="PTHR12277:SF81">
    <property type="entry name" value="PROTEIN ABHD13"/>
    <property type="match status" value="1"/>
</dbReference>
<keyword evidence="2" id="KW-0378">Hydrolase</keyword>
<feature type="domain" description="Serine aminopeptidase S33" evidence="1">
    <location>
        <begin position="74"/>
        <end position="183"/>
    </location>
</feature>
<keyword evidence="3" id="KW-1185">Reference proteome</keyword>
<dbReference type="InterPro" id="IPR029058">
    <property type="entry name" value="AB_hydrolase_fold"/>
</dbReference>
<dbReference type="EMBL" id="OX336137">
    <property type="protein sequence ID" value="CAI2717763.1"/>
    <property type="molecule type" value="Genomic_DNA"/>
</dbReference>